<evidence type="ECO:0000256" key="1">
    <source>
        <dbReference type="SAM" id="MobiDB-lite"/>
    </source>
</evidence>
<dbReference type="GeneID" id="118278856"/>
<sequence length="510" mass="55903">MALVFRKAVLPKNVSLLKCLKGRPLATAAKKNPAALSVAFPCRSTKDKKKTLRTGTLKIETMKPLPAMHVECGRSVSATLRFCMSCPHLAPASIARLCVSPACCNPCRTRSICHDLLSPPARRAGSTPHLVPCQYLHTSKKTDFAKCPPPPCGCPCPFPCGPCGCPNGCNCLPPPCNGPPKCIQYMTGYYYYPYGFWFCGPYHVTGQCTPVGPCGACPSPCGPCPPPCGPCPPPCGPCPPPPPPPCPCPPFPCPPPKCPRCPCPKCCACFSPVAVMDSCSKSSQPPHLTHQPQPLEQSPSMAPQRPIRSGPPMKMKYPLQQRDVRFNSTLPVPLESAATKPQPRKSGISKFFPFNSVAAVDAARHMHHTSALLCPFPAAQCELPRANDIAEQFPVYYTPCLKQAKNNFNTRPRHSFSSTCQKPKKCCPTALFKSYSDNYEKRNEIRSPICHRRSRKLNYDVCPLLESPRVLVSPEERDRPTVYPGAFQYANVPNFKRPFPYMKTGFRPCD</sequence>
<organism evidence="2 3">
    <name type="scientific">Spodoptera frugiperda</name>
    <name type="common">Fall armyworm</name>
    <dbReference type="NCBI Taxonomy" id="7108"/>
    <lineage>
        <taxon>Eukaryota</taxon>
        <taxon>Metazoa</taxon>
        <taxon>Ecdysozoa</taxon>
        <taxon>Arthropoda</taxon>
        <taxon>Hexapoda</taxon>
        <taxon>Insecta</taxon>
        <taxon>Pterygota</taxon>
        <taxon>Neoptera</taxon>
        <taxon>Endopterygota</taxon>
        <taxon>Lepidoptera</taxon>
        <taxon>Glossata</taxon>
        <taxon>Ditrysia</taxon>
        <taxon>Noctuoidea</taxon>
        <taxon>Noctuidae</taxon>
        <taxon>Amphipyrinae</taxon>
        <taxon>Spodoptera</taxon>
    </lineage>
</organism>
<keyword evidence="2" id="KW-1185">Reference proteome</keyword>
<gene>
    <name evidence="3" type="primary">LOC118278856</name>
</gene>
<accession>A0A9R0DHW0</accession>
<feature type="region of interest" description="Disordered" evidence="1">
    <location>
        <begin position="284"/>
        <end position="315"/>
    </location>
</feature>
<feature type="compositionally biased region" description="Low complexity" evidence="1">
    <location>
        <begin position="284"/>
        <end position="297"/>
    </location>
</feature>
<proteinExistence type="predicted"/>
<reference evidence="3" key="1">
    <citation type="submission" date="2025-08" db="UniProtKB">
        <authorList>
            <consortium name="RefSeq"/>
        </authorList>
    </citation>
    <scope>IDENTIFICATION</scope>
    <source>
        <tissue evidence="3">Whole larval tissue</tissue>
    </source>
</reference>
<dbReference type="RefSeq" id="XP_035454149.2">
    <property type="nucleotide sequence ID" value="XM_035598256.2"/>
</dbReference>
<evidence type="ECO:0000313" key="3">
    <source>
        <dbReference type="RefSeq" id="XP_035454149.2"/>
    </source>
</evidence>
<protein>
    <submittedName>
        <fullName evidence="3">Uncharacterized protein LOC118278856 isoform X2</fullName>
    </submittedName>
</protein>
<dbReference type="AlphaFoldDB" id="A0A9R0DHW0"/>
<evidence type="ECO:0000313" key="2">
    <source>
        <dbReference type="Proteomes" id="UP000829999"/>
    </source>
</evidence>
<dbReference type="Proteomes" id="UP000829999">
    <property type="component" value="Chromosome 24"/>
</dbReference>
<name>A0A9R0DHW0_SPOFR</name>